<dbReference type="Gene3D" id="3.40.50.150">
    <property type="entry name" value="Vaccinia Virus protein VP39"/>
    <property type="match status" value="1"/>
</dbReference>
<dbReference type="PANTHER" id="PTHR14614:SF161">
    <property type="match status" value="1"/>
</dbReference>
<dbReference type="EMBL" id="KZ857379">
    <property type="protein sequence ID" value="RDX57158.1"/>
    <property type="molecule type" value="Genomic_DNA"/>
</dbReference>
<dbReference type="GO" id="GO:0032991">
    <property type="term" value="C:protein-containing complex"/>
    <property type="evidence" value="ECO:0007669"/>
    <property type="project" value="TreeGrafter"/>
</dbReference>
<dbReference type="OrthoDB" id="413520at2759"/>
<sequence>MSSGGDPNFPADLDIRPLASLSSEADARFDSTAQEGAIRTYGIAGRIWEASHAMLAYLDPSSEPTHEFDPPPFTQTPSRTRATSTAEHPITALELGSGTGFVAARVAGWMRPDLDLVVATDLPEVCLLLETNLRSCPAVRVHPLAWGSREHSSAILEHLNLLVPGGRRLTHVLCSDLIYFPALLAPLLRSLLHLTSLPDTAEGVWNSPSVIISYKVRSLAKETPFWNAFGLWFEFAPVLVRTRKPPGDALADTPVREESWERFAPGDVADEMFVLVATRRMESRKWRIPEEDVALLSGEGAYDTDVPKADDQFEQLLLMRMEV</sequence>
<protein>
    <submittedName>
        <fullName evidence="1">Uncharacterized protein</fullName>
    </submittedName>
</protein>
<evidence type="ECO:0000313" key="1">
    <source>
        <dbReference type="EMBL" id="RDX57158.1"/>
    </source>
</evidence>
<evidence type="ECO:0000313" key="2">
    <source>
        <dbReference type="Proteomes" id="UP000256964"/>
    </source>
</evidence>
<dbReference type="GO" id="GO:0008757">
    <property type="term" value="F:S-adenosylmethionine-dependent methyltransferase activity"/>
    <property type="evidence" value="ECO:0007669"/>
    <property type="project" value="UniProtKB-ARBA"/>
</dbReference>
<accession>A0A371DXF0</accession>
<gene>
    <name evidence="1" type="ORF">OH76DRAFT_1335230</name>
</gene>
<dbReference type="GO" id="GO:0005829">
    <property type="term" value="C:cytosol"/>
    <property type="evidence" value="ECO:0007669"/>
    <property type="project" value="TreeGrafter"/>
</dbReference>
<dbReference type="STRING" id="139420.A0A371DXF0"/>
<dbReference type="Pfam" id="PF10294">
    <property type="entry name" value="Methyltransf_16"/>
    <property type="match status" value="1"/>
</dbReference>
<dbReference type="InterPro" id="IPR019410">
    <property type="entry name" value="Methyltransf_16"/>
</dbReference>
<dbReference type="AlphaFoldDB" id="A0A371DXF0"/>
<dbReference type="Proteomes" id="UP000256964">
    <property type="component" value="Unassembled WGS sequence"/>
</dbReference>
<dbReference type="InterPro" id="IPR029063">
    <property type="entry name" value="SAM-dependent_MTases_sf"/>
</dbReference>
<dbReference type="SUPFAM" id="SSF53335">
    <property type="entry name" value="S-adenosyl-L-methionine-dependent methyltransferases"/>
    <property type="match status" value="1"/>
</dbReference>
<reference evidence="1 2" key="1">
    <citation type="journal article" date="2018" name="Biotechnol. Biofuels">
        <title>Integrative visual omics of the white-rot fungus Polyporus brumalis exposes the biotechnological potential of its oxidative enzymes for delignifying raw plant biomass.</title>
        <authorList>
            <person name="Miyauchi S."/>
            <person name="Rancon A."/>
            <person name="Drula E."/>
            <person name="Hage H."/>
            <person name="Chaduli D."/>
            <person name="Favel A."/>
            <person name="Grisel S."/>
            <person name="Henrissat B."/>
            <person name="Herpoel-Gimbert I."/>
            <person name="Ruiz-Duenas F.J."/>
            <person name="Chevret D."/>
            <person name="Hainaut M."/>
            <person name="Lin J."/>
            <person name="Wang M."/>
            <person name="Pangilinan J."/>
            <person name="Lipzen A."/>
            <person name="Lesage-Meessen L."/>
            <person name="Navarro D."/>
            <person name="Riley R."/>
            <person name="Grigoriev I.V."/>
            <person name="Zhou S."/>
            <person name="Raouche S."/>
            <person name="Rosso M.N."/>
        </authorList>
    </citation>
    <scope>NUCLEOTIDE SEQUENCE [LARGE SCALE GENOMIC DNA]</scope>
    <source>
        <strain evidence="1 2">BRFM 1820</strain>
    </source>
</reference>
<dbReference type="PANTHER" id="PTHR14614">
    <property type="entry name" value="HEPATOCELLULAR CARCINOMA-ASSOCIATED ANTIGEN"/>
    <property type="match status" value="1"/>
</dbReference>
<organism evidence="1 2">
    <name type="scientific">Lentinus brumalis</name>
    <dbReference type="NCBI Taxonomy" id="2498619"/>
    <lineage>
        <taxon>Eukaryota</taxon>
        <taxon>Fungi</taxon>
        <taxon>Dikarya</taxon>
        <taxon>Basidiomycota</taxon>
        <taxon>Agaricomycotina</taxon>
        <taxon>Agaricomycetes</taxon>
        <taxon>Polyporales</taxon>
        <taxon>Polyporaceae</taxon>
        <taxon>Lentinus</taxon>
    </lineage>
</organism>
<name>A0A371DXF0_9APHY</name>
<keyword evidence="2" id="KW-1185">Reference proteome</keyword>
<proteinExistence type="predicted"/>